<dbReference type="Pfam" id="PF08240">
    <property type="entry name" value="ADH_N"/>
    <property type="match status" value="1"/>
</dbReference>
<dbReference type="FunFam" id="3.40.50.720:FF:000209">
    <property type="entry name" value="Polyketide synthase Pks12"/>
    <property type="match status" value="1"/>
</dbReference>
<reference evidence="13 14" key="1">
    <citation type="submission" date="2020-04" db="EMBL/GenBank/DDBJ databases">
        <title>Draft Genome Sequence of Streptomyces morookaense DSM 40503, an 8-azaguanine-producing strain.</title>
        <authorList>
            <person name="Qi J."/>
            <person name="Gao J.-M."/>
        </authorList>
    </citation>
    <scope>NUCLEOTIDE SEQUENCE [LARGE SCALE GENOMIC DNA]</scope>
    <source>
        <strain evidence="13 14">DSM 40503</strain>
    </source>
</reference>
<dbReference type="SUPFAM" id="SSF53901">
    <property type="entry name" value="Thiolase-like"/>
    <property type="match status" value="1"/>
</dbReference>
<gene>
    <name evidence="13" type="ORF">HG542_21530</name>
</gene>
<dbReference type="InterPro" id="IPR036291">
    <property type="entry name" value="NAD(P)-bd_dom_sf"/>
</dbReference>
<dbReference type="PROSITE" id="PS50075">
    <property type="entry name" value="CARRIER"/>
    <property type="match status" value="1"/>
</dbReference>
<keyword evidence="6" id="KW-0045">Antibiotic biosynthesis</keyword>
<dbReference type="Pfam" id="PF00109">
    <property type="entry name" value="ketoacyl-synt"/>
    <property type="match status" value="1"/>
</dbReference>
<evidence type="ECO:0000259" key="11">
    <source>
        <dbReference type="PROSITE" id="PS52004"/>
    </source>
</evidence>
<dbReference type="Pfam" id="PF00107">
    <property type="entry name" value="ADH_zinc_N"/>
    <property type="match status" value="1"/>
</dbReference>
<dbReference type="InterPro" id="IPR032821">
    <property type="entry name" value="PKS_assoc"/>
</dbReference>
<dbReference type="SMART" id="SM00825">
    <property type="entry name" value="PKS_KS"/>
    <property type="match status" value="1"/>
</dbReference>
<dbReference type="SUPFAM" id="SSF55048">
    <property type="entry name" value="Probable ACP-binding domain of malonyl-CoA ACP transacylase"/>
    <property type="match status" value="1"/>
</dbReference>
<dbReference type="SUPFAM" id="SSF51735">
    <property type="entry name" value="NAD(P)-binding Rossmann-fold domains"/>
    <property type="match status" value="3"/>
</dbReference>
<dbReference type="PROSITE" id="PS00606">
    <property type="entry name" value="KS3_1"/>
    <property type="match status" value="1"/>
</dbReference>
<dbReference type="SMART" id="SM00822">
    <property type="entry name" value="PKS_KR"/>
    <property type="match status" value="1"/>
</dbReference>
<dbReference type="Pfam" id="PF08659">
    <property type="entry name" value="KR"/>
    <property type="match status" value="1"/>
</dbReference>
<dbReference type="PANTHER" id="PTHR43775:SF37">
    <property type="entry name" value="SI:DKEY-61P9.11"/>
    <property type="match status" value="1"/>
</dbReference>
<dbReference type="InterPro" id="IPR013149">
    <property type="entry name" value="ADH-like_C"/>
</dbReference>
<dbReference type="InterPro" id="IPR020843">
    <property type="entry name" value="ER"/>
</dbReference>
<evidence type="ECO:0000256" key="7">
    <source>
        <dbReference type="ARBA" id="ARBA00023268"/>
    </source>
</evidence>
<dbReference type="InterPro" id="IPR036736">
    <property type="entry name" value="ACP-like_sf"/>
</dbReference>
<comment type="pathway">
    <text evidence="1">Antibiotic biosynthesis.</text>
</comment>
<feature type="region of interest" description="N-terminal hotdog fold" evidence="9">
    <location>
        <begin position="911"/>
        <end position="1032"/>
    </location>
</feature>
<evidence type="ECO:0000256" key="5">
    <source>
        <dbReference type="ARBA" id="ARBA00022857"/>
    </source>
</evidence>
<dbReference type="InterPro" id="IPR013154">
    <property type="entry name" value="ADH-like_N"/>
</dbReference>
<evidence type="ECO:0000256" key="6">
    <source>
        <dbReference type="ARBA" id="ARBA00023194"/>
    </source>
</evidence>
<keyword evidence="5" id="KW-0521">NADP</keyword>
<dbReference type="SMART" id="SM00826">
    <property type="entry name" value="PKS_DH"/>
    <property type="match status" value="1"/>
</dbReference>
<dbReference type="Pfam" id="PF14765">
    <property type="entry name" value="PS-DH"/>
    <property type="match status" value="1"/>
</dbReference>
<dbReference type="InterPro" id="IPR020806">
    <property type="entry name" value="PKS_PP-bd"/>
</dbReference>
<dbReference type="InterPro" id="IPR013217">
    <property type="entry name" value="Methyltransf_12"/>
</dbReference>
<dbReference type="InterPro" id="IPR014043">
    <property type="entry name" value="Acyl_transferase_dom"/>
</dbReference>
<dbReference type="SUPFAM" id="SSF47336">
    <property type="entry name" value="ACP-like"/>
    <property type="match status" value="1"/>
</dbReference>
<dbReference type="Pfam" id="PF00698">
    <property type="entry name" value="Acyl_transf_1"/>
    <property type="match status" value="1"/>
</dbReference>
<proteinExistence type="predicted"/>
<evidence type="ECO:0000259" key="10">
    <source>
        <dbReference type="PROSITE" id="PS50075"/>
    </source>
</evidence>
<dbReference type="InterPro" id="IPR013968">
    <property type="entry name" value="PKS_KR"/>
</dbReference>
<dbReference type="InterPro" id="IPR049552">
    <property type="entry name" value="PKS_DH_N"/>
</dbReference>
<accession>A0A7Y7E8Q1</accession>
<dbReference type="RefSeq" id="WP_171083928.1">
    <property type="nucleotide sequence ID" value="NZ_BNBU01000008.1"/>
</dbReference>
<keyword evidence="4" id="KW-0808">Transferase</keyword>
<dbReference type="SUPFAM" id="SSF50129">
    <property type="entry name" value="GroES-like"/>
    <property type="match status" value="1"/>
</dbReference>
<keyword evidence="3" id="KW-0597">Phosphoprotein</keyword>
<dbReference type="InterPro" id="IPR009081">
    <property type="entry name" value="PP-bd_ACP"/>
</dbReference>
<dbReference type="InterPro" id="IPR016036">
    <property type="entry name" value="Malonyl_transacylase_ACP-bd"/>
</dbReference>
<dbReference type="GO" id="GO:0004315">
    <property type="term" value="F:3-oxoacyl-[acyl-carrier-protein] synthase activity"/>
    <property type="evidence" value="ECO:0007669"/>
    <property type="project" value="InterPro"/>
</dbReference>
<evidence type="ECO:0000256" key="8">
    <source>
        <dbReference type="ARBA" id="ARBA00023315"/>
    </source>
</evidence>
<dbReference type="GO" id="GO:0031177">
    <property type="term" value="F:phosphopantetheine binding"/>
    <property type="evidence" value="ECO:0007669"/>
    <property type="project" value="InterPro"/>
</dbReference>
<dbReference type="Pfam" id="PF00550">
    <property type="entry name" value="PP-binding"/>
    <property type="match status" value="1"/>
</dbReference>
<organism evidence="13 14">
    <name type="scientific">Streptomyces morookaense</name>
    <name type="common">Streptoverticillium morookaense</name>
    <dbReference type="NCBI Taxonomy" id="1970"/>
    <lineage>
        <taxon>Bacteria</taxon>
        <taxon>Bacillati</taxon>
        <taxon>Actinomycetota</taxon>
        <taxon>Actinomycetes</taxon>
        <taxon>Kitasatosporales</taxon>
        <taxon>Streptomycetaceae</taxon>
        <taxon>Streptomyces</taxon>
    </lineage>
</organism>
<dbReference type="GO" id="GO:0004312">
    <property type="term" value="F:fatty acid synthase activity"/>
    <property type="evidence" value="ECO:0007669"/>
    <property type="project" value="TreeGrafter"/>
</dbReference>
<dbReference type="Gene3D" id="3.40.50.720">
    <property type="entry name" value="NAD(P)-binding Rossmann-like Domain"/>
    <property type="match status" value="3"/>
</dbReference>
<dbReference type="Gene3D" id="3.10.129.110">
    <property type="entry name" value="Polyketide synthase dehydratase"/>
    <property type="match status" value="1"/>
</dbReference>
<dbReference type="InterPro" id="IPR042104">
    <property type="entry name" value="PKS_dehydratase_sf"/>
</dbReference>
<dbReference type="InterPro" id="IPR018201">
    <property type="entry name" value="Ketoacyl_synth_AS"/>
</dbReference>
<dbReference type="Pfam" id="PF21089">
    <property type="entry name" value="PKS_DH_N"/>
    <property type="match status" value="1"/>
</dbReference>
<dbReference type="InterPro" id="IPR049551">
    <property type="entry name" value="PKS_DH_C"/>
</dbReference>
<dbReference type="SUPFAM" id="SSF52151">
    <property type="entry name" value="FabD/lysophospholipase-like"/>
    <property type="match status" value="1"/>
</dbReference>
<dbReference type="InterPro" id="IPR011032">
    <property type="entry name" value="GroES-like_sf"/>
</dbReference>
<dbReference type="Gene3D" id="3.30.70.3290">
    <property type="match status" value="1"/>
</dbReference>
<evidence type="ECO:0000256" key="1">
    <source>
        <dbReference type="ARBA" id="ARBA00004792"/>
    </source>
</evidence>
<dbReference type="InterPro" id="IPR057326">
    <property type="entry name" value="KR_dom"/>
</dbReference>
<dbReference type="PROSITE" id="PS52004">
    <property type="entry name" value="KS3_2"/>
    <property type="match status" value="1"/>
</dbReference>
<dbReference type="GO" id="GO:0006633">
    <property type="term" value="P:fatty acid biosynthetic process"/>
    <property type="evidence" value="ECO:0007669"/>
    <property type="project" value="InterPro"/>
</dbReference>
<feature type="domain" description="PKS/mFAS DH" evidence="12">
    <location>
        <begin position="911"/>
        <end position="1186"/>
    </location>
</feature>
<evidence type="ECO:0000256" key="3">
    <source>
        <dbReference type="ARBA" id="ARBA00022553"/>
    </source>
</evidence>
<dbReference type="SMART" id="SM00829">
    <property type="entry name" value="PKS_ER"/>
    <property type="match status" value="1"/>
</dbReference>
<evidence type="ECO:0000259" key="12">
    <source>
        <dbReference type="PROSITE" id="PS52019"/>
    </source>
</evidence>
<comment type="caution">
    <text evidence="13">The sequence shown here is derived from an EMBL/GenBank/DDBJ whole genome shotgun (WGS) entry which is preliminary data.</text>
</comment>
<keyword evidence="7" id="KW-0511">Multifunctional enzyme</keyword>
<evidence type="ECO:0000313" key="13">
    <source>
        <dbReference type="EMBL" id="NVK80223.1"/>
    </source>
</evidence>
<dbReference type="InterPro" id="IPR014030">
    <property type="entry name" value="Ketoacyl_synth_N"/>
</dbReference>
<feature type="domain" description="Ketosynthase family 3 (KS3)" evidence="11">
    <location>
        <begin position="13"/>
        <end position="439"/>
    </location>
</feature>
<dbReference type="Gene3D" id="3.40.47.10">
    <property type="match status" value="1"/>
</dbReference>
<keyword evidence="8" id="KW-0012">Acyltransferase</keyword>
<dbReference type="InterPro" id="IPR020841">
    <property type="entry name" value="PKS_Beta-ketoAc_synthase_dom"/>
</dbReference>
<dbReference type="SMART" id="SM01294">
    <property type="entry name" value="PKS_PP_betabranch"/>
    <property type="match status" value="1"/>
</dbReference>
<dbReference type="PROSITE" id="PS52019">
    <property type="entry name" value="PKS_MFAS_DH"/>
    <property type="match status" value="1"/>
</dbReference>
<dbReference type="Pfam" id="PF02801">
    <property type="entry name" value="Ketoacyl-synt_C"/>
    <property type="match status" value="1"/>
</dbReference>
<dbReference type="SMART" id="SM00823">
    <property type="entry name" value="PKS_PP"/>
    <property type="match status" value="1"/>
</dbReference>
<dbReference type="Pfam" id="PF08242">
    <property type="entry name" value="Methyltransf_12"/>
    <property type="match status" value="1"/>
</dbReference>
<evidence type="ECO:0000256" key="2">
    <source>
        <dbReference type="ARBA" id="ARBA00022450"/>
    </source>
</evidence>
<feature type="active site" description="Proton donor; for dehydratase activity" evidence="9">
    <location>
        <position position="1103"/>
    </location>
</feature>
<dbReference type="Gene3D" id="1.10.1200.10">
    <property type="entry name" value="ACP-like"/>
    <property type="match status" value="1"/>
</dbReference>
<dbReference type="GO" id="GO:0016491">
    <property type="term" value="F:oxidoreductase activity"/>
    <property type="evidence" value="ECO:0007669"/>
    <property type="project" value="InterPro"/>
</dbReference>
<dbReference type="InterPro" id="IPR049900">
    <property type="entry name" value="PKS_mFAS_DH"/>
</dbReference>
<dbReference type="Proteomes" id="UP000587462">
    <property type="component" value="Unassembled WGS sequence"/>
</dbReference>
<dbReference type="Gene3D" id="3.40.366.10">
    <property type="entry name" value="Malonyl-Coenzyme A Acyl Carrier Protein, domain 2"/>
    <property type="match status" value="1"/>
</dbReference>
<dbReference type="Gene3D" id="3.90.180.10">
    <property type="entry name" value="Medium-chain alcohol dehydrogenases, catalytic domain"/>
    <property type="match status" value="1"/>
</dbReference>
<dbReference type="EMBL" id="JABBXF010000049">
    <property type="protein sequence ID" value="NVK80223.1"/>
    <property type="molecule type" value="Genomic_DNA"/>
</dbReference>
<dbReference type="Gene3D" id="3.40.50.150">
    <property type="entry name" value="Vaccinia Virus protein VP39"/>
    <property type="match status" value="1"/>
</dbReference>
<dbReference type="InterPro" id="IPR020807">
    <property type="entry name" value="PKS_DH"/>
</dbReference>
<dbReference type="InterPro" id="IPR016035">
    <property type="entry name" value="Acyl_Trfase/lysoPLipase"/>
</dbReference>
<evidence type="ECO:0000313" key="14">
    <source>
        <dbReference type="Proteomes" id="UP000587462"/>
    </source>
</evidence>
<dbReference type="GO" id="GO:0017000">
    <property type="term" value="P:antibiotic biosynthetic process"/>
    <property type="evidence" value="ECO:0007669"/>
    <property type="project" value="UniProtKB-KW"/>
</dbReference>
<feature type="region of interest" description="C-terminal hotdog fold" evidence="9">
    <location>
        <begin position="1046"/>
        <end position="1186"/>
    </location>
</feature>
<dbReference type="SMART" id="SM00827">
    <property type="entry name" value="PKS_AT"/>
    <property type="match status" value="1"/>
</dbReference>
<sequence>MSSEIPPAGAGPSAAVAVVGAACRLPGGADTLDAYWSLLAAGRDVTGPVPPDRFDAARWADPDPRRPGKAYALRGGFLSGLQQFDAGYFGLSPREAARIDPLHRMVLEMAVEAVDAAAPGPGALAGSDTGVYVGVSSQAFSFLQAQDPDSFDAYTMTGGATANTANRVSHALDLHGPSLAVDTACSSALVAVHHACEALRTGRCGTALAAGAHVLLSPMEFVGFAKASMLSPTGRCRPFSAGADGYVRAEGGGLVVLKPLARALEDGDRVLAVILGSGVNTDGHTPGLAQPSADAQQALLREVYESAGIRPEELSYVEMHGTGTPVGDPVECRAVGRALGARRAADRPLPVGSVKGQLGHLEPASGMAGLLKALLILRHGQVPASLYASPLNPDIDFAGLRLAPAVEAGPLQLPPCGRAVVGVSSFGFGGANAHVILAEPPQEAAPASRPDRGTRLPVLVSARTPAAVAAAAGRMAERLRHCPPEEFYDLAYTACVRRPRHEYRAVALATAPDEAAAQFEALDAGDDARDDAAPAVTEAADGAQVALAFCGNGAQWDGMGRDLLEAEPSFRTGVAEADEALRPLLGWSVLRELTADADERRPGTTDVAQPLLFAVQVGLVSVLRAHGIRPAGVVGHSVGEMAAAWTAGALDLDSAARVVVARSRAQATTEGDWAMAALGAGPEQAGQWLAAYGGAVEIAAVNSAGDVTVSGDRAAVADLGRRVTAEGVFFRELGMRYAFHSRVMDPLRAGLLDDLAGLKPRQAQLRYASATTGTLLAGGELDAAYWWRNLRQPVLFATAAARLREAGCRIFVEAGPHPVLSGYLRHPPGPGQKPPASSVVPMMRRNAQGPAGVRACLARLLAAGVHADTGVLFPRRGRVVALPGYPWERSRHWNGAPELWTRGCGDGTLDHPLLGERAALAEPAWHGPFEPGPVPWLADHKVGDAVVMPAGGLAGMILEAGRRMHEKPVEILHLTIPQALVLPFDAADTRRLEIQTLLSRRDGTVRIASRTGRDGAWQDHARARVRRLYAPTPPLLDVDALTAALPRQHDPAKQYAIAARRGLHYGPAFRVMDALRSDGSRVLMTYTARTDTTGYEAHPTLLDGALQAASPVLEARTPAGSRFLPVSFDRIRAWRRVPSAGHVLVHVRAVSDREVLLDATVLAAGGLVCLTAEGCRLRRFDEDARLPGLVRTTVLRAAPRPGPAREPWDMPTPGTLARHCEDRLRQAATTWHRDGGPAVFTVARELTAHFTARSVRDLLHGTGGAERPFTVQDLVRAGAMAQYIPLVGVLLDNAHAHGLVAPVAAVGGAWRLSATGRPEERFAALLSDHPGLAVELTLLGRCGRQLTALLRGERDPAEHLFSEANRHLLEALYTDGGTAAHTNRAARAAVRALVDQWPVDRPLRILEVGAGTGGTAAYLLPELPPERTRYAYTDVSSAFFPRARNRFEAHDFVTYATLDLDRDPVQQGFAEGGYDLVVANDALHTVRRLRPALGHVARLLDDDGLLLAVEAHDVAGLALIFGLLPDFWHQEDRELRPCGPLLPAGGWRQLLKETGFRQAVPLAEPDGDGNGVPFSVLLARRPARTARASAPEPVAGDGSWVVAAEPARDALAAAVAARLSGPGGARVRRVTLNREQDWAGTLSAASPATGVVLLLGEDAPAGSPDDGLPDTERALRHTAFLRAVAEAARRRAEETEAATRLHLWLVTPPTGALPAPEHPLAPTAACAWGVARTLGNEYPDLAVHRVSLAPTDTDTDAGRLLAELTVPGEEDEIVLTRRGRFVPRVRQEADVAQRVRPTAASSYALRLREPGRSYRLDWSPVPVPAAGPGELTVAVHAAALNYRDVLQALGAVPLDEQQYDADGRAFTLGMECAGTVVAVGPHVAGFSPGDRVLAFGQGALRSHVTVPAALAGRIPDGMGFCPAATVPVVFLTVHHCLHDLARLAPGETVLVHGAAGGVGLAALQYAQRAGARVVATAGSATKRDLVRLLGVRHVLDSRAPDFAERVLAVTGGHGVDVVLNSLSGEAMSRGLEVLRPGGRFVEIGKRDLYDDGALPLRPFLNNVGFSAADLAGLVRARPEAAAACFGTVAERVRDGDYRPLPHHVYPAERIAEAFEVLQHSRHVGKVVVSLEEPPPLRVTPPPYVPDPHGTYLITGGLSGFGAATARWLADRGARSLALVGRRGAATPEAPELLASLRERGVDVTVHAADAADAASMAAVLEAVDAAGRPLRGVVHAAMVLDDAPLAELTTDRVRRVIGPKAGGAAVLDRLTRGRDLDLFLLYSSAAALVGTQHQAAYNGANLALEALVRARHAAGRPGLAVAWGAVADVGYVARHGLDGFMRRIGFGPMDPGEALNTLAAVLGRGDDGAAVARIDWGTARHVLRTLDAPRFAAVRPEGDAPGGRDRAGLLRDLATASPEEVHARVVDLLTDSLCRILQTTPDRVPADQRLDRLGLDSLMGAELMTAIHQRLGCALPAVEILDSATVTDLARRCVRRLKSEGS</sequence>
<dbReference type="InterPro" id="IPR001227">
    <property type="entry name" value="Ac_transferase_dom_sf"/>
</dbReference>
<dbReference type="Pfam" id="PF16197">
    <property type="entry name" value="KAsynt_C_assoc"/>
    <property type="match status" value="1"/>
</dbReference>
<dbReference type="SUPFAM" id="SSF53335">
    <property type="entry name" value="S-adenosyl-L-methionine-dependent methyltransferases"/>
    <property type="match status" value="1"/>
</dbReference>
<dbReference type="PANTHER" id="PTHR43775">
    <property type="entry name" value="FATTY ACID SYNTHASE"/>
    <property type="match status" value="1"/>
</dbReference>
<feature type="active site" description="Proton acceptor; for dehydratase activity" evidence="9">
    <location>
        <position position="940"/>
    </location>
</feature>
<dbReference type="CDD" id="cd00833">
    <property type="entry name" value="PKS"/>
    <property type="match status" value="1"/>
</dbReference>
<dbReference type="InterPro" id="IPR014031">
    <property type="entry name" value="Ketoacyl_synth_C"/>
</dbReference>
<name>A0A7Y7E8Q1_STRMO</name>
<dbReference type="InterPro" id="IPR050091">
    <property type="entry name" value="PKS_NRPS_Biosynth_Enz"/>
</dbReference>
<dbReference type="CDD" id="cd05195">
    <property type="entry name" value="enoyl_red"/>
    <property type="match status" value="1"/>
</dbReference>
<dbReference type="InterPro" id="IPR016039">
    <property type="entry name" value="Thiolase-like"/>
</dbReference>
<keyword evidence="2" id="KW-0596">Phosphopantetheine</keyword>
<feature type="domain" description="Carrier" evidence="10">
    <location>
        <begin position="2423"/>
        <end position="2497"/>
    </location>
</feature>
<dbReference type="InterPro" id="IPR029063">
    <property type="entry name" value="SAM-dependent_MTases_sf"/>
</dbReference>
<evidence type="ECO:0000256" key="4">
    <source>
        <dbReference type="ARBA" id="ARBA00022679"/>
    </source>
</evidence>
<protein>
    <submittedName>
        <fullName evidence="13">SDR family NAD(P)-dependent oxidoreductase</fullName>
    </submittedName>
</protein>
<evidence type="ECO:0000256" key="9">
    <source>
        <dbReference type="PROSITE-ProRule" id="PRU01363"/>
    </source>
</evidence>
<keyword evidence="14" id="KW-1185">Reference proteome</keyword>